<dbReference type="OrthoDB" id="2019572at2759"/>
<dbReference type="InterPro" id="IPR037293">
    <property type="entry name" value="Gal_Oxidase_central_sf"/>
</dbReference>
<evidence type="ECO:0000313" key="2">
    <source>
        <dbReference type="EMBL" id="CAG8489825.1"/>
    </source>
</evidence>
<dbReference type="Gene3D" id="2.130.10.80">
    <property type="entry name" value="Galactose oxidase/kelch, beta-propeller"/>
    <property type="match status" value="1"/>
</dbReference>
<dbReference type="PANTHER" id="PTHR32208:SF21">
    <property type="entry name" value="LOW QUALITY PROTEIN: ALDEHYDE OXIDASE GLOX-LIKE"/>
    <property type="match status" value="1"/>
</dbReference>
<name>A0A9N8WQ23_9GLOM</name>
<reference evidence="2" key="1">
    <citation type="submission" date="2021-06" db="EMBL/GenBank/DDBJ databases">
        <authorList>
            <person name="Kallberg Y."/>
            <person name="Tangrot J."/>
            <person name="Rosling A."/>
        </authorList>
    </citation>
    <scope>NUCLEOTIDE SEQUENCE</scope>
    <source>
        <strain evidence="2">IN212</strain>
    </source>
</reference>
<dbReference type="InterPro" id="IPR011043">
    <property type="entry name" value="Gal_Oxase/kelch_b-propeller"/>
</dbReference>
<dbReference type="PANTHER" id="PTHR32208">
    <property type="entry name" value="SECRETED PROTEIN-RELATED"/>
    <property type="match status" value="1"/>
</dbReference>
<dbReference type="InterPro" id="IPR009880">
    <property type="entry name" value="Glyoxal_oxidase_N"/>
</dbReference>
<sequence length="402" mass="44022">SLEYDLETGDKRSLPLKSNTFCSSGSFLGDGTLLSTENFSDGFSSLRTIQPCQDKKCQWTEKPKGMTTNRWYSTSTTLSDGTVFILGGSNQSIAVNEADFNNPTFEFFPKNKKKPGPQHFQFLVDTLPFNLYPIVHLLPGPKDQTHLFIFANQDSIIYDWTTNKVVKKLPQLPGGPRSYPLTGTSVMLPLRPEDNYKAQILVCGGNTEMDVNHEATNSCGKIDLSSDNPTWEVDDFGGFKRVMPDGVLLADGKVLFLNGAGTGIAGYTRKGNILQADNAVLTAVLYDDNKPLGQRFSKQDTSKIPRVYHSVATLLPNGKVFVAGSSPQASIVTKNVKFPTDPSYLSSNAPRGTITSVKNSSDINQKPIKVSYGETVEVTVELSDESQKFTAAVVHYGELAEF</sequence>
<proteinExistence type="predicted"/>
<evidence type="ECO:0000259" key="1">
    <source>
        <dbReference type="Pfam" id="PF07250"/>
    </source>
</evidence>
<accession>A0A9N8WQ23</accession>
<dbReference type="AlphaFoldDB" id="A0A9N8WQ23"/>
<gene>
    <name evidence="2" type="ORF">RFULGI_LOCUS1930</name>
</gene>
<feature type="domain" description="Glyoxal oxidase N-terminal" evidence="1">
    <location>
        <begin position="1"/>
        <end position="341"/>
    </location>
</feature>
<feature type="non-terminal residue" evidence="2">
    <location>
        <position position="1"/>
    </location>
</feature>
<dbReference type="Pfam" id="PF07250">
    <property type="entry name" value="Glyoxal_oxid_N"/>
    <property type="match status" value="1"/>
</dbReference>
<protein>
    <submittedName>
        <fullName evidence="2">9791_t:CDS:1</fullName>
    </submittedName>
</protein>
<keyword evidence="3" id="KW-1185">Reference proteome</keyword>
<dbReference type="Proteomes" id="UP000789396">
    <property type="component" value="Unassembled WGS sequence"/>
</dbReference>
<comment type="caution">
    <text evidence="2">The sequence shown here is derived from an EMBL/GenBank/DDBJ whole genome shotgun (WGS) entry which is preliminary data.</text>
</comment>
<evidence type="ECO:0000313" key="3">
    <source>
        <dbReference type="Proteomes" id="UP000789396"/>
    </source>
</evidence>
<dbReference type="SUPFAM" id="SSF50965">
    <property type="entry name" value="Galactose oxidase, central domain"/>
    <property type="match status" value="1"/>
</dbReference>
<organism evidence="2 3">
    <name type="scientific">Racocetra fulgida</name>
    <dbReference type="NCBI Taxonomy" id="60492"/>
    <lineage>
        <taxon>Eukaryota</taxon>
        <taxon>Fungi</taxon>
        <taxon>Fungi incertae sedis</taxon>
        <taxon>Mucoromycota</taxon>
        <taxon>Glomeromycotina</taxon>
        <taxon>Glomeromycetes</taxon>
        <taxon>Diversisporales</taxon>
        <taxon>Gigasporaceae</taxon>
        <taxon>Racocetra</taxon>
    </lineage>
</organism>
<dbReference type="EMBL" id="CAJVPZ010001332">
    <property type="protein sequence ID" value="CAG8489825.1"/>
    <property type="molecule type" value="Genomic_DNA"/>
</dbReference>